<feature type="domain" description="Sodium symporter small subunit" evidence="2">
    <location>
        <begin position="10"/>
        <end position="84"/>
    </location>
</feature>
<dbReference type="EMBL" id="FRCZ01000006">
    <property type="protein sequence ID" value="SHN26383.1"/>
    <property type="molecule type" value="Genomic_DNA"/>
</dbReference>
<evidence type="ECO:0000313" key="4">
    <source>
        <dbReference type="Proteomes" id="UP000184184"/>
    </source>
</evidence>
<name>A0A1M7Q820_9BACI</name>
<protein>
    <submittedName>
        <fullName evidence="3">Putative solute:sodium symporter small subunit</fullName>
    </submittedName>
</protein>
<sequence>MKQTLNEKQRWYWKKNIKLILSLLVVWALVGYGGAILLAEPLYHVRFFNVSLSYWIAHQGSILVFILLILIYALRMDKLDKKYKAMLKDGE</sequence>
<evidence type="ECO:0000256" key="1">
    <source>
        <dbReference type="SAM" id="Phobius"/>
    </source>
</evidence>
<keyword evidence="4" id="KW-1185">Reference proteome</keyword>
<keyword evidence="1" id="KW-1133">Transmembrane helix</keyword>
<dbReference type="NCBIfam" id="TIGR03647">
    <property type="entry name" value="Na_symport_sm"/>
    <property type="match status" value="1"/>
</dbReference>
<dbReference type="Proteomes" id="UP000184184">
    <property type="component" value="Unassembled WGS sequence"/>
</dbReference>
<dbReference type="RefSeq" id="WP_073202523.1">
    <property type="nucleotide sequence ID" value="NZ_FRCZ01000006.1"/>
</dbReference>
<evidence type="ECO:0000259" key="2">
    <source>
        <dbReference type="Pfam" id="PF13937"/>
    </source>
</evidence>
<gene>
    <name evidence="3" type="ORF">SAMN05216179_2851</name>
</gene>
<dbReference type="OrthoDB" id="9797746at2"/>
<accession>A0A1M7Q820</accession>
<proteinExistence type="predicted"/>
<evidence type="ECO:0000313" key="3">
    <source>
        <dbReference type="EMBL" id="SHN26383.1"/>
    </source>
</evidence>
<dbReference type="AlphaFoldDB" id="A0A1M7Q820"/>
<reference evidence="3 4" key="1">
    <citation type="submission" date="2016-11" db="EMBL/GenBank/DDBJ databases">
        <authorList>
            <person name="Jaros S."/>
            <person name="Januszkiewicz K."/>
            <person name="Wedrychowicz H."/>
        </authorList>
    </citation>
    <scope>NUCLEOTIDE SEQUENCE [LARGE SCALE GENOMIC DNA]</scope>
    <source>
        <strain evidence="3 4">CGMCC 1.10681</strain>
    </source>
</reference>
<feature type="transmembrane region" description="Helical" evidence="1">
    <location>
        <begin position="55"/>
        <end position="74"/>
    </location>
</feature>
<dbReference type="InterPro" id="IPR019886">
    <property type="entry name" value="Na_symporter_ssu"/>
</dbReference>
<keyword evidence="1" id="KW-0812">Transmembrane</keyword>
<dbReference type="Pfam" id="PF13937">
    <property type="entry name" value="DUF4212"/>
    <property type="match status" value="1"/>
</dbReference>
<keyword evidence="1" id="KW-0472">Membrane</keyword>
<dbReference type="STRING" id="1027249.SAMN05216179_2851"/>
<organism evidence="3 4">
    <name type="scientific">Gracilibacillus kekensis</name>
    <dbReference type="NCBI Taxonomy" id="1027249"/>
    <lineage>
        <taxon>Bacteria</taxon>
        <taxon>Bacillati</taxon>
        <taxon>Bacillota</taxon>
        <taxon>Bacilli</taxon>
        <taxon>Bacillales</taxon>
        <taxon>Bacillaceae</taxon>
        <taxon>Gracilibacillus</taxon>
    </lineage>
</organism>